<dbReference type="AlphaFoldDB" id="A0A8T4IBP7"/>
<evidence type="ECO:0000313" key="2">
    <source>
        <dbReference type="Proteomes" id="UP000676996"/>
    </source>
</evidence>
<organism evidence="1 2">
    <name type="scientific">Stakelama marina</name>
    <dbReference type="NCBI Taxonomy" id="2826939"/>
    <lineage>
        <taxon>Bacteria</taxon>
        <taxon>Pseudomonadati</taxon>
        <taxon>Pseudomonadota</taxon>
        <taxon>Alphaproteobacteria</taxon>
        <taxon>Sphingomonadales</taxon>
        <taxon>Sphingomonadaceae</taxon>
        <taxon>Stakelama</taxon>
    </lineage>
</organism>
<comment type="caution">
    <text evidence="1">The sequence shown here is derived from an EMBL/GenBank/DDBJ whole genome shotgun (WGS) entry which is preliminary data.</text>
</comment>
<reference evidence="1" key="1">
    <citation type="submission" date="2021-04" db="EMBL/GenBank/DDBJ databases">
        <title>Ouciella asimina sp. nov., isolated from the surface seawater in the hydrothermal field of Okinawa Trough.</title>
        <authorList>
            <person name="Shuang W."/>
        </authorList>
    </citation>
    <scope>NUCLEOTIDE SEQUENCE</scope>
    <source>
        <strain evidence="1">LXI357</strain>
    </source>
</reference>
<dbReference type="Proteomes" id="UP000676996">
    <property type="component" value="Unassembled WGS sequence"/>
</dbReference>
<dbReference type="EMBL" id="JAGRQC010000001">
    <property type="protein sequence ID" value="MBR0551522.1"/>
    <property type="molecule type" value="Genomic_DNA"/>
</dbReference>
<protein>
    <submittedName>
        <fullName evidence="1">Uncharacterized protein</fullName>
    </submittedName>
</protein>
<gene>
    <name evidence="1" type="ORF">J7S20_03260</name>
</gene>
<accession>A0A8T4IBP7</accession>
<dbReference type="RefSeq" id="WP_284052795.1">
    <property type="nucleotide sequence ID" value="NZ_JAGRQC010000001.1"/>
</dbReference>
<name>A0A8T4IBP7_9SPHN</name>
<evidence type="ECO:0000313" key="1">
    <source>
        <dbReference type="EMBL" id="MBR0551522.1"/>
    </source>
</evidence>
<proteinExistence type="predicted"/>
<keyword evidence="2" id="KW-1185">Reference proteome</keyword>
<sequence>MKPRITINTNKDGELEIWLNPDGRDLFVRELQHLSERSDHFHLGPEDLGGEVPVQIIAYREGDQIIEWGKVLFRPDEWDAQHFPQVIAPESRSDG</sequence>